<comment type="caution">
    <text evidence="1">The sequence shown here is derived from an EMBL/GenBank/DDBJ whole genome shotgun (WGS) entry which is preliminary data.</text>
</comment>
<dbReference type="STRING" id="1225564.AA309_04210"/>
<accession>A0A0H1RHX9</accession>
<dbReference type="RefSeq" id="WP_047187729.1">
    <property type="nucleotide sequence ID" value="NZ_LCYG01000014.1"/>
</dbReference>
<dbReference type="Proteomes" id="UP000035489">
    <property type="component" value="Unassembled WGS sequence"/>
</dbReference>
<protein>
    <submittedName>
        <fullName evidence="1">Uncharacterized protein</fullName>
    </submittedName>
</protein>
<gene>
    <name evidence="1" type="ORF">AA309_04210</name>
</gene>
<dbReference type="AlphaFoldDB" id="A0A0H1RHX9"/>
<evidence type="ECO:0000313" key="2">
    <source>
        <dbReference type="Proteomes" id="UP000035489"/>
    </source>
</evidence>
<sequence>MLERTECFAVVLAVVVALVTVAFAVVAGASVPLQAGGQTIQEPTCPEWTDGCIVCARTPQGLACSTPGIACVRQTPRCLKP</sequence>
<name>A0A0H1RHX9_9HYPH</name>
<proteinExistence type="predicted"/>
<reference evidence="1 2" key="1">
    <citation type="submission" date="2015-05" db="EMBL/GenBank/DDBJ databases">
        <title>Draft genome sequence of Microvirga vignae strain BR3299, a novel nitrogen fixing bacteria isolated from Brazil semi-aired region.</title>
        <authorList>
            <person name="Zilli J.E."/>
            <person name="Passos S.R."/>
            <person name="Leite J."/>
            <person name="Baldani J.I."/>
            <person name="Xavier G.R."/>
            <person name="Rumjaneck N.G."/>
            <person name="Simoes-Araujo J.L."/>
        </authorList>
    </citation>
    <scope>NUCLEOTIDE SEQUENCE [LARGE SCALE GENOMIC DNA]</scope>
    <source>
        <strain evidence="1 2">BR3299</strain>
    </source>
</reference>
<dbReference type="PATRIC" id="fig|1225564.3.peg.1100"/>
<organism evidence="1 2">
    <name type="scientific">Microvirga vignae</name>
    <dbReference type="NCBI Taxonomy" id="1225564"/>
    <lineage>
        <taxon>Bacteria</taxon>
        <taxon>Pseudomonadati</taxon>
        <taxon>Pseudomonadota</taxon>
        <taxon>Alphaproteobacteria</taxon>
        <taxon>Hyphomicrobiales</taxon>
        <taxon>Methylobacteriaceae</taxon>
        <taxon>Microvirga</taxon>
    </lineage>
</organism>
<keyword evidence="2" id="KW-1185">Reference proteome</keyword>
<dbReference type="EMBL" id="LCYG01000014">
    <property type="protein sequence ID" value="KLK94436.1"/>
    <property type="molecule type" value="Genomic_DNA"/>
</dbReference>
<dbReference type="OrthoDB" id="8456152at2"/>
<evidence type="ECO:0000313" key="1">
    <source>
        <dbReference type="EMBL" id="KLK94436.1"/>
    </source>
</evidence>